<name>A0AAW6HPB3_9MOLU</name>
<gene>
    <name evidence="2" type="ORF">LNO71_02670</name>
</gene>
<protein>
    <recommendedName>
        <fullName evidence="1">Haemagglutinin Mycoplasma domain-containing protein</fullName>
    </recommendedName>
</protein>
<feature type="domain" description="Haemagglutinin Mycoplasma" evidence="1">
    <location>
        <begin position="111"/>
        <end position="222"/>
    </location>
</feature>
<accession>A0AAW6HPB3</accession>
<dbReference type="AlphaFoldDB" id="A0AAW6HPB3"/>
<dbReference type="Pfam" id="PF05692">
    <property type="entry name" value="Myco_haema"/>
    <property type="match status" value="1"/>
</dbReference>
<reference evidence="2" key="1">
    <citation type="submission" date="2021-11" db="EMBL/GenBank/DDBJ databases">
        <title>Description of Mycoplasma bradburyaesp. nov.from sea birds: a tribute to a great mycoplasmologist.</title>
        <authorList>
            <person name="Ramirez A.S."/>
            <person name="Poveda C."/>
            <person name="Suarez-Perez A."/>
            <person name="Rosales R.S."/>
            <person name="Dijkman R."/>
            <person name="Feberwee A."/>
            <person name="Spergser J."/>
            <person name="Szostak M.P."/>
            <person name="Ressel L."/>
            <person name="Calabuig P."/>
            <person name="Catania S."/>
            <person name="Gobbo F."/>
            <person name="Timofte D."/>
            <person name="Poveda J.B."/>
        </authorList>
    </citation>
    <scope>NUCLEOTIDE SEQUENCE</scope>
    <source>
        <strain evidence="2">T264</strain>
    </source>
</reference>
<dbReference type="Proteomes" id="UP001216384">
    <property type="component" value="Unassembled WGS sequence"/>
</dbReference>
<dbReference type="RefSeq" id="WP_272404033.1">
    <property type="nucleotide sequence ID" value="NZ_JAJHZP010000014.1"/>
</dbReference>
<evidence type="ECO:0000259" key="1">
    <source>
        <dbReference type="Pfam" id="PF05692"/>
    </source>
</evidence>
<dbReference type="InterPro" id="IPR008692">
    <property type="entry name" value="Hemogglutn_Mycoplasma"/>
</dbReference>
<proteinExistence type="predicted"/>
<evidence type="ECO:0000313" key="3">
    <source>
        <dbReference type="Proteomes" id="UP001216384"/>
    </source>
</evidence>
<dbReference type="EMBL" id="JAJHZP010000014">
    <property type="protein sequence ID" value="MDC4183544.1"/>
    <property type="molecule type" value="Genomic_DNA"/>
</dbReference>
<sequence>MDFAASDKQIFDNAHQELVREFNSLKVTLNNKKERVNSLNQVKYNSIKTHLNSLYEVAENIVQSGLQPSEELQVNSVITANTNIKEAISLIDSQKINVDLYSTFNDIAISADNFHGNFKKKGSQPTDFSLIGFGTNLGDFSYKFLKRKINGTSNSDQLTKVSWIYSLEKDNVEQTQASYDINFTYFGGTTAILYLPVKYFLSSQTRENTGLQYQVNQKQIIDLNDQLQDLSIEDIKILKLT</sequence>
<comment type="caution">
    <text evidence="2">The sequence shown here is derived from an EMBL/GenBank/DDBJ whole genome shotgun (WGS) entry which is preliminary data.</text>
</comment>
<evidence type="ECO:0000313" key="2">
    <source>
        <dbReference type="EMBL" id="MDC4183544.1"/>
    </source>
</evidence>
<organism evidence="2 3">
    <name type="scientific">Mycoplasma bradburyae</name>
    <dbReference type="NCBI Taxonomy" id="2963128"/>
    <lineage>
        <taxon>Bacteria</taxon>
        <taxon>Bacillati</taxon>
        <taxon>Mycoplasmatota</taxon>
        <taxon>Mollicutes</taxon>
        <taxon>Mycoplasmataceae</taxon>
        <taxon>Mycoplasma</taxon>
    </lineage>
</organism>